<dbReference type="Proteomes" id="UP000183208">
    <property type="component" value="Unassembled WGS sequence"/>
</dbReference>
<keyword evidence="1" id="KW-0472">Membrane</keyword>
<organism evidence="2 3">
    <name type="scientific">Bradyrhizobium lablabi</name>
    <dbReference type="NCBI Taxonomy" id="722472"/>
    <lineage>
        <taxon>Bacteria</taxon>
        <taxon>Pseudomonadati</taxon>
        <taxon>Pseudomonadota</taxon>
        <taxon>Alphaproteobacteria</taxon>
        <taxon>Hyphomicrobiales</taxon>
        <taxon>Nitrobacteraceae</taxon>
        <taxon>Bradyrhizobium</taxon>
    </lineage>
</organism>
<name>A0A1H4VU50_9BRAD</name>
<proteinExistence type="predicted"/>
<gene>
    <name evidence="2" type="ORF">SAMN05444171_2402</name>
</gene>
<sequence length="305" mass="33283">MSALYAHNGPRSDIAPWRKSANCRRAVGCTHNTPSLRVPKAIEAATSLALVCSRLRLLGILKMARVRTIIVRPVNRSSPLPEKKERHWIAFSISAVSFVISVLSFFFSTLLEADDVRMVIEHTPSVGIDAHSGELIISGNVGLAFVNSGNRSASIMNVKATSRKATIDEGIGAKCSSDKAFGTDWFDFGVEPFVLKPGDIMNVQSKALKGGGVSPKKGEKDTYKLNKDTFSPKVGDVILVCAETNLVTPDSLILAWKLPILRYLFKNDTDFGLTVEEEPLFDAGKPIVLINRNKWFGKLTAALKP</sequence>
<dbReference type="AlphaFoldDB" id="A0A1H4VU50"/>
<feature type="transmembrane region" description="Helical" evidence="1">
    <location>
        <begin position="88"/>
        <end position="111"/>
    </location>
</feature>
<keyword evidence="1" id="KW-1133">Transmembrane helix</keyword>
<dbReference type="EMBL" id="FNTI01000001">
    <property type="protein sequence ID" value="SEC84652.1"/>
    <property type="molecule type" value="Genomic_DNA"/>
</dbReference>
<reference evidence="2 3" key="1">
    <citation type="submission" date="2016-10" db="EMBL/GenBank/DDBJ databases">
        <authorList>
            <person name="de Groot N.N."/>
        </authorList>
    </citation>
    <scope>NUCLEOTIDE SEQUENCE [LARGE SCALE GENOMIC DNA]</scope>
    <source>
        <strain evidence="2 3">GAS522</strain>
    </source>
</reference>
<protein>
    <submittedName>
        <fullName evidence="2">Uncharacterized protein</fullName>
    </submittedName>
</protein>
<accession>A0A1H4VU50</accession>
<evidence type="ECO:0000313" key="2">
    <source>
        <dbReference type="EMBL" id="SEC84652.1"/>
    </source>
</evidence>
<keyword evidence="1" id="KW-0812">Transmembrane</keyword>
<evidence type="ECO:0000313" key="3">
    <source>
        <dbReference type="Proteomes" id="UP000183208"/>
    </source>
</evidence>
<evidence type="ECO:0000256" key="1">
    <source>
        <dbReference type="SAM" id="Phobius"/>
    </source>
</evidence>